<dbReference type="EMBL" id="CP022011">
    <property type="protein sequence ID" value="QDJ15503.1"/>
    <property type="molecule type" value="Genomic_DNA"/>
</dbReference>
<evidence type="ECO:0000256" key="5">
    <source>
        <dbReference type="ARBA" id="ARBA00023157"/>
    </source>
</evidence>
<evidence type="ECO:0000256" key="3">
    <source>
        <dbReference type="ARBA" id="ARBA00022729"/>
    </source>
</evidence>
<dbReference type="InterPro" id="IPR017937">
    <property type="entry name" value="Thioredoxin_CS"/>
</dbReference>
<dbReference type="NCBIfam" id="NF047695">
    <property type="entry name" value="ThlDiSintDsbAHaem"/>
    <property type="match status" value="1"/>
</dbReference>
<evidence type="ECO:0000256" key="2">
    <source>
        <dbReference type="ARBA" id="ARBA00005791"/>
    </source>
</evidence>
<keyword evidence="9" id="KW-1185">Reference proteome</keyword>
<sequence length="208" mass="23616">MKKLLLILFTLFFSVNLAQANATTFSEGKDYFVLNQPQSPQKEVIEFFSFYCPHCYDFETLYKIPQKIRAALPEGASFKQYQVSFIGPEGEDLTRAWAVAMALGVEDKVRDALFEGAHKNAFTSMNDIRQVFIQQGVSAKDFDSAVNSFAVNGLIKKQQNLLKKYNVRGVPDVYVNGRYAVNIESFVGLSTEEFVTRYVDLVLYLLNK</sequence>
<reference evidence="8" key="1">
    <citation type="submission" date="2017-06" db="EMBL/GenBank/DDBJ databases">
        <title>Genome sequencing of pathogenic and non-pathogenic strains within Bisgaard taxon 40.</title>
        <authorList>
            <person name="Ladner J.T."/>
            <person name="Lovett S.P."/>
            <person name="Koroleva G."/>
            <person name="Lorch J.M."/>
        </authorList>
    </citation>
    <scope>NUCLEOTIDE SEQUENCE</scope>
    <source>
        <strain evidence="8">27576-1-I1</strain>
    </source>
</reference>
<dbReference type="InterPro" id="IPR013766">
    <property type="entry name" value="Thioredoxin_domain"/>
</dbReference>
<dbReference type="PROSITE" id="PS00194">
    <property type="entry name" value="THIOREDOXIN_1"/>
    <property type="match status" value="1"/>
</dbReference>
<proteinExistence type="inferred from homology"/>
<dbReference type="Proteomes" id="UP000955338">
    <property type="component" value="Chromosome"/>
</dbReference>
<dbReference type="PANTHER" id="PTHR35891">
    <property type="entry name" value="THIOL:DISULFIDE INTERCHANGE PROTEIN DSBA"/>
    <property type="match status" value="1"/>
</dbReference>
<dbReference type="GO" id="GO:0042597">
    <property type="term" value="C:periplasmic space"/>
    <property type="evidence" value="ECO:0007669"/>
    <property type="project" value="UniProtKB-SubCell"/>
</dbReference>
<dbReference type="RefSeq" id="WP_261919994.1">
    <property type="nucleotide sequence ID" value="NZ_CP022011.1"/>
</dbReference>
<dbReference type="AlphaFoldDB" id="A0A8D4LPA2"/>
<evidence type="ECO:0000256" key="4">
    <source>
        <dbReference type="ARBA" id="ARBA00022764"/>
    </source>
</evidence>
<keyword evidence="5 7" id="KW-1015">Disulfide bond</keyword>
<dbReference type="PIRSF" id="PIRSF001488">
    <property type="entry name" value="Tdi_protein"/>
    <property type="match status" value="1"/>
</dbReference>
<dbReference type="InterPro" id="IPR036249">
    <property type="entry name" value="Thioredoxin-like_sf"/>
</dbReference>
<keyword evidence="3" id="KW-0732">Signal</keyword>
<dbReference type="InterPro" id="IPR023205">
    <property type="entry name" value="DsbA/DsbL"/>
</dbReference>
<accession>A0A8D4LPA2</accession>
<keyword evidence="4 7" id="KW-0574">Periplasm</keyword>
<dbReference type="InterPro" id="IPR001853">
    <property type="entry name" value="DSBA-like_thioredoxin_dom"/>
</dbReference>
<evidence type="ECO:0000313" key="8">
    <source>
        <dbReference type="EMBL" id="QDJ15503.1"/>
    </source>
</evidence>
<dbReference type="PANTHER" id="PTHR35891:SF2">
    <property type="entry name" value="THIOL:DISULFIDE INTERCHANGE PROTEIN DSBA"/>
    <property type="match status" value="1"/>
</dbReference>
<dbReference type="CDD" id="cd03019">
    <property type="entry name" value="DsbA_DsbA"/>
    <property type="match status" value="1"/>
</dbReference>
<organism evidence="8 9">
    <name type="scientific">Mergibacter septicus</name>
    <dbReference type="NCBI Taxonomy" id="221402"/>
    <lineage>
        <taxon>Bacteria</taxon>
        <taxon>Pseudomonadati</taxon>
        <taxon>Pseudomonadota</taxon>
        <taxon>Gammaproteobacteria</taxon>
        <taxon>Pasteurellales</taxon>
        <taxon>Pasteurellaceae</taxon>
        <taxon>Mergibacter</taxon>
    </lineage>
</organism>
<dbReference type="GO" id="GO:0015036">
    <property type="term" value="F:disulfide oxidoreductase activity"/>
    <property type="evidence" value="ECO:0007669"/>
    <property type="project" value="UniProtKB-ARBA"/>
</dbReference>
<dbReference type="PROSITE" id="PS51352">
    <property type="entry name" value="THIOREDOXIN_2"/>
    <property type="match status" value="1"/>
</dbReference>
<dbReference type="InterPro" id="IPR050824">
    <property type="entry name" value="Thiol_disulfide_DsbA"/>
</dbReference>
<evidence type="ECO:0000256" key="1">
    <source>
        <dbReference type="ARBA" id="ARBA00004418"/>
    </source>
</evidence>
<dbReference type="SUPFAM" id="SSF52833">
    <property type="entry name" value="Thioredoxin-like"/>
    <property type="match status" value="1"/>
</dbReference>
<dbReference type="Gene3D" id="3.40.30.10">
    <property type="entry name" value="Glutaredoxin"/>
    <property type="match status" value="1"/>
</dbReference>
<evidence type="ECO:0000256" key="6">
    <source>
        <dbReference type="ARBA" id="ARBA00023284"/>
    </source>
</evidence>
<comment type="subcellular location">
    <subcellularLocation>
        <location evidence="1 7">Periplasm</location>
    </subcellularLocation>
</comment>
<protein>
    <recommendedName>
        <fullName evidence="7">Thiol:disulfide interchange protein</fullName>
    </recommendedName>
</protein>
<evidence type="ECO:0000256" key="7">
    <source>
        <dbReference type="PIRNR" id="PIRNR001488"/>
    </source>
</evidence>
<gene>
    <name evidence="8" type="ORF">CEP48_08765</name>
</gene>
<dbReference type="Pfam" id="PF01323">
    <property type="entry name" value="DSBA"/>
    <property type="match status" value="1"/>
</dbReference>
<keyword evidence="6" id="KW-0676">Redox-active center</keyword>
<name>A0A8D4LPA2_9PAST</name>
<comment type="similarity">
    <text evidence="2">Belongs to the thioredoxin family. DsbA subfamily.</text>
</comment>
<evidence type="ECO:0000313" key="9">
    <source>
        <dbReference type="Proteomes" id="UP000955338"/>
    </source>
</evidence>